<keyword evidence="5 6" id="KW-0472">Membrane</keyword>
<keyword evidence="3 6" id="KW-0812">Transmembrane</keyword>
<feature type="transmembrane region" description="Helical" evidence="6">
    <location>
        <begin position="399"/>
        <end position="422"/>
    </location>
</feature>
<dbReference type="EMBL" id="BMIP01000006">
    <property type="protein sequence ID" value="GGD76604.1"/>
    <property type="molecule type" value="Genomic_DNA"/>
</dbReference>
<sequence length="445" mass="47413">MLGRMLANLGWLLGGKGFGAVCSLVYLAILTRTLGLKDFGHFSLIFGTSQALIAVAGFQTWRVVVRFGAEHVHDGQWDRFGRLSMLAGVLDVVGAMIGCGIAYLAFYQFADMLGLNKSLITTAFWFNVASLWALRSAPTGVVRALDRFDMAIYVEAVVPLGRLLAAVAIWLTGPSLVRFLIAWAAIDLLEAALYWILARRLCPQAIRLSRLKDFTGALKDNPGVVKFFIVTFLSSTLEAAYRNGPLLAVGYLLGTRAAGLYRLAQQLAQGLAKFSTLLARAAYAEISRARVTSAIQDFRKLIRQTSVLAGGGSAIVVLIVVLAGRWLLELLGGEQFSGGEPILIALVVGASFELASVAFEPVLHSTGKAKYSLAARLVAVGATAAGILAFVPVAGAQGAAWGVATGGAVLYFTMGLLTFIVLRRLTREDRAARAQEPAEPPPAGP</sequence>
<feature type="transmembrane region" description="Helical" evidence="6">
    <location>
        <begin position="150"/>
        <end position="171"/>
    </location>
</feature>
<evidence type="ECO:0000256" key="3">
    <source>
        <dbReference type="ARBA" id="ARBA00022692"/>
    </source>
</evidence>
<evidence type="ECO:0000256" key="2">
    <source>
        <dbReference type="ARBA" id="ARBA00022475"/>
    </source>
</evidence>
<reference evidence="7" key="2">
    <citation type="submission" date="2020-09" db="EMBL/GenBank/DDBJ databases">
        <authorList>
            <person name="Sun Q."/>
            <person name="Zhou Y."/>
        </authorList>
    </citation>
    <scope>NUCLEOTIDE SEQUENCE</scope>
    <source>
        <strain evidence="7">CGMCC 1.15360</strain>
    </source>
</reference>
<dbReference type="GO" id="GO:0005886">
    <property type="term" value="C:plasma membrane"/>
    <property type="evidence" value="ECO:0007669"/>
    <property type="project" value="UniProtKB-SubCell"/>
</dbReference>
<feature type="transmembrane region" description="Helical" evidence="6">
    <location>
        <begin position="41"/>
        <end position="64"/>
    </location>
</feature>
<evidence type="ECO:0000256" key="4">
    <source>
        <dbReference type="ARBA" id="ARBA00022989"/>
    </source>
</evidence>
<evidence type="ECO:0000256" key="5">
    <source>
        <dbReference type="ARBA" id="ARBA00023136"/>
    </source>
</evidence>
<evidence type="ECO:0000256" key="1">
    <source>
        <dbReference type="ARBA" id="ARBA00004651"/>
    </source>
</evidence>
<comment type="caution">
    <text evidence="7">The sequence shown here is derived from an EMBL/GenBank/DDBJ whole genome shotgun (WGS) entry which is preliminary data.</text>
</comment>
<feature type="transmembrane region" description="Helical" evidence="6">
    <location>
        <begin position="371"/>
        <end position="393"/>
    </location>
</feature>
<feature type="transmembrane region" description="Helical" evidence="6">
    <location>
        <begin position="177"/>
        <end position="197"/>
    </location>
</feature>
<accession>A0A917DXP9</accession>
<organism evidence="7 8">
    <name type="scientific">Croceicoccus mobilis</name>
    <dbReference type="NCBI Taxonomy" id="1703339"/>
    <lineage>
        <taxon>Bacteria</taxon>
        <taxon>Pseudomonadati</taxon>
        <taxon>Pseudomonadota</taxon>
        <taxon>Alphaproteobacteria</taxon>
        <taxon>Sphingomonadales</taxon>
        <taxon>Erythrobacteraceae</taxon>
        <taxon>Croceicoccus</taxon>
    </lineage>
</organism>
<protein>
    <submittedName>
        <fullName evidence="7">Teichoic acid transporter</fullName>
    </submittedName>
</protein>
<feature type="transmembrane region" description="Helical" evidence="6">
    <location>
        <begin position="9"/>
        <end position="29"/>
    </location>
</feature>
<dbReference type="AlphaFoldDB" id="A0A917DXP9"/>
<feature type="transmembrane region" description="Helical" evidence="6">
    <location>
        <begin position="340"/>
        <end position="359"/>
    </location>
</feature>
<feature type="transmembrane region" description="Helical" evidence="6">
    <location>
        <begin position="307"/>
        <end position="328"/>
    </location>
</feature>
<dbReference type="Pfam" id="PF01943">
    <property type="entry name" value="Polysacc_synt"/>
    <property type="match status" value="1"/>
</dbReference>
<keyword evidence="8" id="KW-1185">Reference proteome</keyword>
<feature type="transmembrane region" description="Helical" evidence="6">
    <location>
        <begin position="118"/>
        <end position="138"/>
    </location>
</feature>
<reference evidence="7" key="1">
    <citation type="journal article" date="2014" name="Int. J. Syst. Evol. Microbiol.">
        <title>Complete genome sequence of Corynebacterium casei LMG S-19264T (=DSM 44701T), isolated from a smear-ripened cheese.</title>
        <authorList>
            <consortium name="US DOE Joint Genome Institute (JGI-PGF)"/>
            <person name="Walter F."/>
            <person name="Albersmeier A."/>
            <person name="Kalinowski J."/>
            <person name="Ruckert C."/>
        </authorList>
    </citation>
    <scope>NUCLEOTIDE SEQUENCE</scope>
    <source>
        <strain evidence="7">CGMCC 1.15360</strain>
    </source>
</reference>
<name>A0A917DXP9_9SPHN</name>
<gene>
    <name evidence="7" type="ORF">GCM10010990_27900</name>
</gene>
<keyword evidence="4 6" id="KW-1133">Transmembrane helix</keyword>
<evidence type="ECO:0000313" key="8">
    <source>
        <dbReference type="Proteomes" id="UP000612349"/>
    </source>
</evidence>
<dbReference type="InterPro" id="IPR002797">
    <property type="entry name" value="Polysacc_synth"/>
</dbReference>
<keyword evidence="2" id="KW-1003">Cell membrane</keyword>
<dbReference type="PANTHER" id="PTHR30250">
    <property type="entry name" value="PST FAMILY PREDICTED COLANIC ACID TRANSPORTER"/>
    <property type="match status" value="1"/>
</dbReference>
<proteinExistence type="predicted"/>
<dbReference type="Proteomes" id="UP000612349">
    <property type="component" value="Unassembled WGS sequence"/>
</dbReference>
<evidence type="ECO:0000256" key="6">
    <source>
        <dbReference type="SAM" id="Phobius"/>
    </source>
</evidence>
<dbReference type="PANTHER" id="PTHR30250:SF31">
    <property type="entry name" value="INNER MEMBRANE PROTEIN YGHQ"/>
    <property type="match status" value="1"/>
</dbReference>
<evidence type="ECO:0000313" key="7">
    <source>
        <dbReference type="EMBL" id="GGD76604.1"/>
    </source>
</evidence>
<feature type="transmembrane region" description="Helical" evidence="6">
    <location>
        <begin position="85"/>
        <end position="106"/>
    </location>
</feature>
<dbReference type="InterPro" id="IPR050833">
    <property type="entry name" value="Poly_Biosynth_Transport"/>
</dbReference>
<comment type="subcellular location">
    <subcellularLocation>
        <location evidence="1">Cell membrane</location>
        <topology evidence="1">Multi-pass membrane protein</topology>
    </subcellularLocation>
</comment>